<name>A0A5N6DG92_ASPPA</name>
<dbReference type="EMBL" id="ML734985">
    <property type="protein sequence ID" value="KAB8203957.1"/>
    <property type="molecule type" value="Genomic_DNA"/>
</dbReference>
<reference evidence="1 2" key="1">
    <citation type="submission" date="2019-04" db="EMBL/GenBank/DDBJ databases">
        <title>Fungal friends and foes A comparative genomics study of 23 Aspergillus species from section Flavi.</title>
        <authorList>
            <consortium name="DOE Joint Genome Institute"/>
            <person name="Kjaerbolling I."/>
            <person name="Vesth T.C."/>
            <person name="Frisvad J.C."/>
            <person name="Nybo J.L."/>
            <person name="Theobald S."/>
            <person name="Kildgaard S."/>
            <person name="Petersen T.I."/>
            <person name="Kuo A."/>
            <person name="Sato A."/>
            <person name="Lyhne E.K."/>
            <person name="Kogle M.E."/>
            <person name="Wiebenga A."/>
            <person name="Kun R.S."/>
            <person name="Lubbers R.J."/>
            <person name="Makela M.R."/>
            <person name="Barry K."/>
            <person name="Chovatia M."/>
            <person name="Clum A."/>
            <person name="Daum C."/>
            <person name="Haridas S."/>
            <person name="He G."/>
            <person name="LaButti K."/>
            <person name="Lipzen A."/>
            <person name="Mondo S."/>
            <person name="Pangilinan J."/>
            <person name="Riley R."/>
            <person name="Salamov A."/>
            <person name="Simmons B.A."/>
            <person name="Magnuson J.K."/>
            <person name="Henrissat B."/>
            <person name="Mortensen U.H."/>
            <person name="Larsen T.O."/>
            <person name="De vries R.P."/>
            <person name="Grigoriev I.V."/>
            <person name="Machida M."/>
            <person name="Baker S.E."/>
            <person name="Andersen M.R."/>
        </authorList>
    </citation>
    <scope>NUCLEOTIDE SEQUENCE [LARGE SCALE GENOMIC DNA]</scope>
    <source>
        <strain evidence="1 2">CBS 117618</strain>
    </source>
</reference>
<dbReference type="VEuPathDB" id="FungiDB:BDV34DRAFT_226890"/>
<evidence type="ECO:0000313" key="1">
    <source>
        <dbReference type="EMBL" id="KAB8203957.1"/>
    </source>
</evidence>
<keyword evidence="2" id="KW-1185">Reference proteome</keyword>
<gene>
    <name evidence="1" type="ORF">BDV34DRAFT_226890</name>
</gene>
<organism evidence="1 2">
    <name type="scientific">Aspergillus parasiticus</name>
    <dbReference type="NCBI Taxonomy" id="5067"/>
    <lineage>
        <taxon>Eukaryota</taxon>
        <taxon>Fungi</taxon>
        <taxon>Dikarya</taxon>
        <taxon>Ascomycota</taxon>
        <taxon>Pezizomycotina</taxon>
        <taxon>Eurotiomycetes</taxon>
        <taxon>Eurotiomycetidae</taxon>
        <taxon>Eurotiales</taxon>
        <taxon>Aspergillaceae</taxon>
        <taxon>Aspergillus</taxon>
        <taxon>Aspergillus subgen. Circumdati</taxon>
    </lineage>
</organism>
<protein>
    <recommendedName>
        <fullName evidence="3">Fungal N-terminal domain-containing protein</fullName>
    </recommendedName>
</protein>
<proteinExistence type="predicted"/>
<dbReference type="OMA" id="SAYLWHE"/>
<sequence>MTDPFSVGAGVIGVLSLGITVCQGLAAYYGPFTQFDSETKALVQKAEGLTSTLKQLEALLKRLWGPLSSPPDEVHLVTQRIKDCQVELEGLSHSLAKCRGCDATTVIKKSDWYYARKALYPFKRGTLISLTGTVSDLQKNLDTALLILNLALSKRLEDQATLTLSVSKSIAAGAADISTTLTRIEQGQQQIFQAIQSFQQAGVTNPRALPPATLRSLCDQQQIINRHYRSGIQSGHVAKTNSTSCTCPQETSQRWKFVPKVRSHRFGCPLYFQREATTIFHGRYVFCNRFLGFSIQFSMNAVSGAGGFTILPSFGFRRVVPNDAPAFRLIGDFTSMLTERSSGVSPDSVLLQLQCLFEKGEATPNDILSDGTNLLRYAMDILSSSSSDDRFYSIYFKIIEKLALVYRVPLNEGQNRYPRISTALDCLLRAKMPWPLPSRTLDDWATFTLKLLSNGGEITSLPINTSHSYCRAGRNMHTAIHHSLLPRVVNELYPQDLGLSEFDVALLRRSEEDLRRILGHHHTITDPVTVLLSLVEWPVGLEIVLKSPFISYYPAHGHALPMAVSSSQKESVGLLLAAGYLVCEESLELAARLPDRLGIFGMLMDRLVKQRRRLFAVARTRLNLSEHAIHADELSSKDLLIICDMLENLSSEIDAILEECFAVYDHVGYNCQAAELLYAAGFINVEEGSSPISALPTPHGDELCNYLDVCCWFQAKGASLYSQFPMKSGLPIHHIAKCVGEWLGEDLHHRSGQVHKMQKGASSCQRALLKDVLADTEHHDSCVCACSVGGCLPSTILIAEATRYSDSRSDHILPRLFGFFGSVALDGVKEMHNILAPVVLRLCTFELLEITHTCRYHKMGIDALTGRVTISDVPEIHSEQRHLINRLEELVLEFQDRYRELNVTLPEFLTGYWRERMDEVKAEEQVFDQEEAQRMREVGVIVEYPTSVSE</sequence>
<dbReference type="AlphaFoldDB" id="A0A5N6DG92"/>
<accession>A0A5N6DG92</accession>
<evidence type="ECO:0008006" key="3">
    <source>
        <dbReference type="Google" id="ProtNLM"/>
    </source>
</evidence>
<dbReference type="Proteomes" id="UP000326532">
    <property type="component" value="Unassembled WGS sequence"/>
</dbReference>
<evidence type="ECO:0000313" key="2">
    <source>
        <dbReference type="Proteomes" id="UP000326532"/>
    </source>
</evidence>